<dbReference type="EMBL" id="BSFK01000010">
    <property type="protein sequence ID" value="GLK76831.1"/>
    <property type="molecule type" value="Genomic_DNA"/>
</dbReference>
<feature type="region of interest" description="Disordered" evidence="1">
    <location>
        <begin position="266"/>
        <end position="289"/>
    </location>
</feature>
<proteinExistence type="predicted"/>
<name>A0A9W6JFW5_9HYPH</name>
<reference evidence="3" key="2">
    <citation type="submission" date="2023-01" db="EMBL/GenBank/DDBJ databases">
        <authorList>
            <person name="Sun Q."/>
            <person name="Evtushenko L."/>
        </authorList>
    </citation>
    <scope>NUCLEOTIDE SEQUENCE</scope>
    <source>
        <strain evidence="3">VKM B-2555</strain>
    </source>
</reference>
<dbReference type="InterPro" id="IPR007314">
    <property type="entry name" value="Cofac_haem-bd_dom"/>
</dbReference>
<evidence type="ECO:0000313" key="3">
    <source>
        <dbReference type="EMBL" id="GLK76831.1"/>
    </source>
</evidence>
<dbReference type="Gene3D" id="3.40.50.11550">
    <property type="match status" value="1"/>
</dbReference>
<evidence type="ECO:0000256" key="1">
    <source>
        <dbReference type="SAM" id="MobiDB-lite"/>
    </source>
</evidence>
<dbReference type="RefSeq" id="WP_271204690.1">
    <property type="nucleotide sequence ID" value="NZ_BSFK01000010.1"/>
</dbReference>
<feature type="domain" description="Haem-binding uptake Tiki superfamily ChaN" evidence="2">
    <location>
        <begin position="26"/>
        <end position="236"/>
    </location>
</feature>
<dbReference type="SUPFAM" id="SSF159501">
    <property type="entry name" value="EreA/ChaN-like"/>
    <property type="match status" value="1"/>
</dbReference>
<accession>A0A9W6JFW5</accession>
<evidence type="ECO:0000259" key="2">
    <source>
        <dbReference type="Pfam" id="PF04187"/>
    </source>
</evidence>
<sequence>MSAAVPHPRGSWLDPATGEAIEQGALMRALAAKRAVLLGETHDVAEIHRWQLQVTTCLHLLEPRLGVGFEMFPRRLQGVLDAWVDGAYSTDAFLEACEWRAVWGFDPALYLPLFHFCRQQRVPMLALNCRRALVTEVGKLGWDAIPEADRDGLTPSAEALPAYREWLFGLGVRSPDRPAASAMDPAFDRFVRAQQTWDRAFACNIARALDERDIPLVVGIIGRGHLEYGYGAPFQLADLGVDGVATLLPNEAPDFTVEPERRRADAVFRLDRPEPPMSARSTPPGRTAA</sequence>
<dbReference type="CDD" id="cd14727">
    <property type="entry name" value="ChanN-like"/>
    <property type="match status" value="1"/>
</dbReference>
<dbReference type="Pfam" id="PF04187">
    <property type="entry name" value="Cofac_haem_bdg"/>
    <property type="match status" value="1"/>
</dbReference>
<gene>
    <name evidence="3" type="ORF">GCM10008171_20850</name>
</gene>
<dbReference type="AlphaFoldDB" id="A0A9W6JFW5"/>
<evidence type="ECO:0000313" key="4">
    <source>
        <dbReference type="Proteomes" id="UP001143364"/>
    </source>
</evidence>
<keyword evidence="4" id="KW-1185">Reference proteome</keyword>
<dbReference type="Proteomes" id="UP001143364">
    <property type="component" value="Unassembled WGS sequence"/>
</dbReference>
<reference evidence="3" key="1">
    <citation type="journal article" date="2014" name="Int. J. Syst. Evol. Microbiol.">
        <title>Complete genome sequence of Corynebacterium casei LMG S-19264T (=DSM 44701T), isolated from a smear-ripened cheese.</title>
        <authorList>
            <consortium name="US DOE Joint Genome Institute (JGI-PGF)"/>
            <person name="Walter F."/>
            <person name="Albersmeier A."/>
            <person name="Kalinowski J."/>
            <person name="Ruckert C."/>
        </authorList>
    </citation>
    <scope>NUCLEOTIDE SEQUENCE</scope>
    <source>
        <strain evidence="3">VKM B-2555</strain>
    </source>
</reference>
<protein>
    <recommendedName>
        <fullName evidence="2">Haem-binding uptake Tiki superfamily ChaN domain-containing protein</fullName>
    </recommendedName>
</protein>
<comment type="caution">
    <text evidence="3">The sequence shown here is derived from an EMBL/GenBank/DDBJ whole genome shotgun (WGS) entry which is preliminary data.</text>
</comment>
<organism evidence="3 4">
    <name type="scientific">Methylopila jiangsuensis</name>
    <dbReference type="NCBI Taxonomy" id="586230"/>
    <lineage>
        <taxon>Bacteria</taxon>
        <taxon>Pseudomonadati</taxon>
        <taxon>Pseudomonadota</taxon>
        <taxon>Alphaproteobacteria</taxon>
        <taxon>Hyphomicrobiales</taxon>
        <taxon>Methylopilaceae</taxon>
        <taxon>Methylopila</taxon>
    </lineage>
</organism>